<keyword evidence="3" id="KW-1185">Reference proteome</keyword>
<evidence type="ECO:0000313" key="3">
    <source>
        <dbReference type="Proteomes" id="UP001168821"/>
    </source>
</evidence>
<keyword evidence="1" id="KW-0812">Transmembrane</keyword>
<protein>
    <submittedName>
        <fullName evidence="2">Uncharacterized protein</fullName>
    </submittedName>
</protein>
<name>A0AA38I286_9CUCU</name>
<comment type="caution">
    <text evidence="2">The sequence shown here is derived from an EMBL/GenBank/DDBJ whole genome shotgun (WGS) entry which is preliminary data.</text>
</comment>
<reference evidence="2" key="1">
    <citation type="journal article" date="2023" name="G3 (Bethesda)">
        <title>Whole genome assemblies of Zophobas morio and Tenebrio molitor.</title>
        <authorList>
            <person name="Kaur S."/>
            <person name="Stinson S.A."/>
            <person name="diCenzo G.C."/>
        </authorList>
    </citation>
    <scope>NUCLEOTIDE SEQUENCE</scope>
    <source>
        <strain evidence="2">QUZm001</strain>
    </source>
</reference>
<dbReference type="AlphaFoldDB" id="A0AA38I286"/>
<proteinExistence type="predicted"/>
<accession>A0AA38I286</accession>
<evidence type="ECO:0000256" key="1">
    <source>
        <dbReference type="SAM" id="Phobius"/>
    </source>
</evidence>
<organism evidence="2 3">
    <name type="scientific">Zophobas morio</name>
    <dbReference type="NCBI Taxonomy" id="2755281"/>
    <lineage>
        <taxon>Eukaryota</taxon>
        <taxon>Metazoa</taxon>
        <taxon>Ecdysozoa</taxon>
        <taxon>Arthropoda</taxon>
        <taxon>Hexapoda</taxon>
        <taxon>Insecta</taxon>
        <taxon>Pterygota</taxon>
        <taxon>Neoptera</taxon>
        <taxon>Endopterygota</taxon>
        <taxon>Coleoptera</taxon>
        <taxon>Polyphaga</taxon>
        <taxon>Cucujiformia</taxon>
        <taxon>Tenebrionidae</taxon>
        <taxon>Zophobas</taxon>
    </lineage>
</organism>
<evidence type="ECO:0000313" key="2">
    <source>
        <dbReference type="EMBL" id="KAJ3647719.1"/>
    </source>
</evidence>
<feature type="transmembrane region" description="Helical" evidence="1">
    <location>
        <begin position="69"/>
        <end position="91"/>
    </location>
</feature>
<dbReference type="EMBL" id="JALNTZ010000006">
    <property type="protein sequence ID" value="KAJ3647719.1"/>
    <property type="molecule type" value="Genomic_DNA"/>
</dbReference>
<dbReference type="Proteomes" id="UP001168821">
    <property type="component" value="Unassembled WGS sequence"/>
</dbReference>
<keyword evidence="1" id="KW-1133">Transmembrane helix</keyword>
<gene>
    <name evidence="2" type="ORF">Zmor_019581</name>
</gene>
<keyword evidence="1" id="KW-0472">Membrane</keyword>
<feature type="transmembrane region" description="Helical" evidence="1">
    <location>
        <begin position="32"/>
        <end position="49"/>
    </location>
</feature>
<sequence>MEVFAEETGSDKAVLTYRLPKQPQTTCPPLQSPHWLICVFTLGAIRFALFRSRAIRECQRDFGRRYRGIFRFFVSLSGDLSILIDLVAILGRGG</sequence>